<dbReference type="Gene3D" id="3.40.50.150">
    <property type="entry name" value="Vaccinia Virus protein VP39"/>
    <property type="match status" value="1"/>
</dbReference>
<dbReference type="SUPFAM" id="SSF53335">
    <property type="entry name" value="S-adenosyl-L-methionine-dependent methyltransferases"/>
    <property type="match status" value="1"/>
</dbReference>
<dbReference type="GO" id="GO:0003676">
    <property type="term" value="F:nucleic acid binding"/>
    <property type="evidence" value="ECO:0007669"/>
    <property type="project" value="InterPro"/>
</dbReference>
<dbReference type="RefSeq" id="XP_013251031.1">
    <property type="nucleotide sequence ID" value="XM_013395577.1"/>
</dbReference>
<gene>
    <name evidence="6" type="ORF">EAH_00036980</name>
</gene>
<dbReference type="GeneID" id="25271768"/>
<evidence type="ECO:0000256" key="5">
    <source>
        <dbReference type="SAM" id="MobiDB-lite"/>
    </source>
</evidence>
<sequence length="350" mass="36714">MIKKPSEGPPKEAPLIGPLEGAPRVGTVEGAPRVGPPEGAPHVGTVEGAPVVGPPAGAPKGIGLRLPTPCTSHLKEEEFRVVYEPSEDTFLMMDALEIDAETLQELQPALVLEMGCGSGCVSAFLSSLFKQYSAHAGDPQGPPASNGGPQGPPSSTGGPPASTGGPPRRSSIINPVIYAVDKQRAALEAARRTFSVNVCGELAEFINSDLFRGFKGFKSLKKHNTRGGPPSSSSSSSSSVQGVLPTATTAAATATTAAARNSKGGPFDLIIFNPPYVQGDTEENIKEEDLPWWGGEKGRKVIDEFAAQVLLLERENAPEEVVEELTANGCEARVRGTVSFRVYPHLLLFL</sequence>
<dbReference type="Proteomes" id="UP000018050">
    <property type="component" value="Unassembled WGS sequence"/>
</dbReference>
<reference evidence="6" key="2">
    <citation type="submission" date="2013-10" db="EMBL/GenBank/DDBJ databases">
        <authorList>
            <person name="Aslett M."/>
        </authorList>
    </citation>
    <scope>NUCLEOTIDE SEQUENCE</scope>
    <source>
        <strain evidence="6">Houghton</strain>
    </source>
</reference>
<keyword evidence="4" id="KW-0949">S-adenosyl-L-methionine</keyword>
<organism evidence="6 7">
    <name type="scientific">Eimeria acervulina</name>
    <name type="common">Coccidian parasite</name>
    <dbReference type="NCBI Taxonomy" id="5801"/>
    <lineage>
        <taxon>Eukaryota</taxon>
        <taxon>Sar</taxon>
        <taxon>Alveolata</taxon>
        <taxon>Apicomplexa</taxon>
        <taxon>Conoidasida</taxon>
        <taxon>Coccidia</taxon>
        <taxon>Eucoccidiorida</taxon>
        <taxon>Eimeriorina</taxon>
        <taxon>Eimeriidae</taxon>
        <taxon>Eimeria</taxon>
    </lineage>
</organism>
<dbReference type="PROSITE" id="PS00092">
    <property type="entry name" value="N6_MTASE"/>
    <property type="match status" value="1"/>
</dbReference>
<comment type="similarity">
    <text evidence="1">Belongs to the eukaryotic/archaeal PrmC-related family.</text>
</comment>
<feature type="region of interest" description="Disordered" evidence="5">
    <location>
        <begin position="1"/>
        <end position="55"/>
    </location>
</feature>
<feature type="region of interest" description="Disordered" evidence="5">
    <location>
        <begin position="135"/>
        <end position="169"/>
    </location>
</feature>
<accession>U6GHL4</accession>
<dbReference type="OrthoDB" id="406152at2759"/>
<feature type="region of interest" description="Disordered" evidence="5">
    <location>
        <begin position="222"/>
        <end position="242"/>
    </location>
</feature>
<protein>
    <recommendedName>
        <fullName evidence="8">Methyltransferase small domain-containing protein</fullName>
    </recommendedName>
</protein>
<dbReference type="EMBL" id="HG670913">
    <property type="protein sequence ID" value="CDI78783.1"/>
    <property type="molecule type" value="Genomic_DNA"/>
</dbReference>
<evidence type="ECO:0008006" key="8">
    <source>
        <dbReference type="Google" id="ProtNLM"/>
    </source>
</evidence>
<dbReference type="OMA" id="VITTAWC"/>
<feature type="compositionally biased region" description="Basic and acidic residues" evidence="5">
    <location>
        <begin position="1"/>
        <end position="10"/>
    </location>
</feature>
<dbReference type="InterPro" id="IPR052190">
    <property type="entry name" value="Euk-Arch_PrmC-MTase"/>
</dbReference>
<evidence type="ECO:0000256" key="1">
    <source>
        <dbReference type="ARBA" id="ARBA00006149"/>
    </source>
</evidence>
<name>U6GHL4_EIMAC</name>
<evidence type="ECO:0000313" key="7">
    <source>
        <dbReference type="Proteomes" id="UP000018050"/>
    </source>
</evidence>
<dbReference type="InterPro" id="IPR029063">
    <property type="entry name" value="SAM-dependent_MTases_sf"/>
</dbReference>
<dbReference type="PANTHER" id="PTHR45875">
    <property type="entry name" value="METHYLTRANSFERASE N6AMT1"/>
    <property type="match status" value="1"/>
</dbReference>
<evidence type="ECO:0000256" key="2">
    <source>
        <dbReference type="ARBA" id="ARBA00022603"/>
    </source>
</evidence>
<evidence type="ECO:0000256" key="3">
    <source>
        <dbReference type="ARBA" id="ARBA00022679"/>
    </source>
</evidence>
<keyword evidence="2" id="KW-0489">Methyltransferase</keyword>
<dbReference type="GO" id="GO:0035657">
    <property type="term" value="C:eRF1 methyltransferase complex"/>
    <property type="evidence" value="ECO:0007669"/>
    <property type="project" value="TreeGrafter"/>
</dbReference>
<proteinExistence type="inferred from homology"/>
<dbReference type="AlphaFoldDB" id="U6GHL4"/>
<feature type="compositionally biased region" description="Low complexity" evidence="5">
    <location>
        <begin position="143"/>
        <end position="169"/>
    </location>
</feature>
<dbReference type="VEuPathDB" id="ToxoDB:EAH_00036980"/>
<evidence type="ECO:0000256" key="4">
    <source>
        <dbReference type="ARBA" id="ARBA00022691"/>
    </source>
</evidence>
<reference evidence="6" key="1">
    <citation type="submission" date="2013-10" db="EMBL/GenBank/DDBJ databases">
        <title>Genomic analysis of the causative agents of coccidiosis in chickens.</title>
        <authorList>
            <person name="Reid A.J."/>
            <person name="Blake D."/>
            <person name="Billington K."/>
            <person name="Browne H."/>
            <person name="Dunn M."/>
            <person name="Hung S."/>
            <person name="Kawahara F."/>
            <person name="Miranda-Saavedra D."/>
            <person name="Mourier T."/>
            <person name="Nagra H."/>
            <person name="Otto T.D."/>
            <person name="Rawlings N."/>
            <person name="Sanchez A."/>
            <person name="Sanders M."/>
            <person name="Subramaniam C."/>
            <person name="Tay Y."/>
            <person name="Dear P."/>
            <person name="Doerig C."/>
            <person name="Gruber A."/>
            <person name="Parkinson J."/>
            <person name="Shirley M."/>
            <person name="Wan K.L."/>
            <person name="Berriman M."/>
            <person name="Tomley F."/>
            <person name="Pain A."/>
        </authorList>
    </citation>
    <scope>NUCLEOTIDE SEQUENCE</scope>
    <source>
        <strain evidence="6">Houghton</strain>
    </source>
</reference>
<dbReference type="InterPro" id="IPR002052">
    <property type="entry name" value="DNA_methylase_N6_adenine_CS"/>
</dbReference>
<dbReference type="GO" id="GO:0008757">
    <property type="term" value="F:S-adenosylmethionine-dependent methyltransferase activity"/>
    <property type="evidence" value="ECO:0007669"/>
    <property type="project" value="TreeGrafter"/>
</dbReference>
<dbReference type="PANTHER" id="PTHR45875:SF1">
    <property type="entry name" value="METHYLTRANSFERASE N6AMT1"/>
    <property type="match status" value="1"/>
</dbReference>
<keyword evidence="7" id="KW-1185">Reference proteome</keyword>
<keyword evidence="3" id="KW-0808">Transferase</keyword>
<dbReference type="GO" id="GO:0032259">
    <property type="term" value="P:methylation"/>
    <property type="evidence" value="ECO:0007669"/>
    <property type="project" value="UniProtKB-KW"/>
</dbReference>
<dbReference type="GO" id="GO:0008276">
    <property type="term" value="F:protein methyltransferase activity"/>
    <property type="evidence" value="ECO:0007669"/>
    <property type="project" value="TreeGrafter"/>
</dbReference>
<evidence type="ECO:0000313" key="6">
    <source>
        <dbReference type="EMBL" id="CDI78783.1"/>
    </source>
</evidence>